<dbReference type="CDD" id="cd00093">
    <property type="entry name" value="HTH_XRE"/>
    <property type="match status" value="1"/>
</dbReference>
<proteinExistence type="predicted"/>
<evidence type="ECO:0000259" key="1">
    <source>
        <dbReference type="PROSITE" id="PS50943"/>
    </source>
</evidence>
<dbReference type="AlphaFoldDB" id="A3ITX9"/>
<dbReference type="Proteomes" id="UP000003781">
    <property type="component" value="Unassembled WGS sequence"/>
</dbReference>
<sequence length="102" mass="11649">MNMIEGKVIYVPVTEKSPMPIKWRLAVLMADREMDYKALGKAAKLHPNTISKLKNNIPERLEMTTLIKLCKALECQPGELLQYIPGPEDFEEDEDETNEVTT</sequence>
<name>A3ITX9_9CHRO</name>
<dbReference type="InterPro" id="IPR001387">
    <property type="entry name" value="Cro/C1-type_HTH"/>
</dbReference>
<dbReference type="PANTHER" id="PTHR37301">
    <property type="entry name" value="DNA-BINDING PROTEIN-RELATED"/>
    <property type="match status" value="1"/>
</dbReference>
<dbReference type="InterPro" id="IPR010982">
    <property type="entry name" value="Lambda_DNA-bd_dom_sf"/>
</dbReference>
<dbReference type="GO" id="GO:0003677">
    <property type="term" value="F:DNA binding"/>
    <property type="evidence" value="ECO:0007669"/>
    <property type="project" value="InterPro"/>
</dbReference>
<organism evidence="2 3">
    <name type="scientific">Crocosphaera chwakensis CCY0110</name>
    <dbReference type="NCBI Taxonomy" id="391612"/>
    <lineage>
        <taxon>Bacteria</taxon>
        <taxon>Bacillati</taxon>
        <taxon>Cyanobacteriota</taxon>
        <taxon>Cyanophyceae</taxon>
        <taxon>Oscillatoriophycideae</taxon>
        <taxon>Chroococcales</taxon>
        <taxon>Aphanothecaceae</taxon>
        <taxon>Crocosphaera</taxon>
        <taxon>Crocosphaera chwakensis</taxon>
    </lineage>
</organism>
<feature type="domain" description="HTH cro/C1-type" evidence="1">
    <location>
        <begin position="37"/>
        <end position="80"/>
    </location>
</feature>
<dbReference type="eggNOG" id="COG3655">
    <property type="taxonomic scope" value="Bacteria"/>
</dbReference>
<gene>
    <name evidence="2" type="ORF">CY0110_15050</name>
</gene>
<dbReference type="SUPFAM" id="SSF47413">
    <property type="entry name" value="lambda repressor-like DNA-binding domains"/>
    <property type="match status" value="1"/>
</dbReference>
<keyword evidence="3" id="KW-1185">Reference proteome</keyword>
<dbReference type="Gene3D" id="1.10.260.40">
    <property type="entry name" value="lambda repressor-like DNA-binding domains"/>
    <property type="match status" value="1"/>
</dbReference>
<dbReference type="SMART" id="SM00530">
    <property type="entry name" value="HTH_XRE"/>
    <property type="match status" value="1"/>
</dbReference>
<dbReference type="Pfam" id="PF13443">
    <property type="entry name" value="HTH_26"/>
    <property type="match status" value="1"/>
</dbReference>
<protein>
    <recommendedName>
        <fullName evidence="1">HTH cro/C1-type domain-containing protein</fullName>
    </recommendedName>
</protein>
<comment type="caution">
    <text evidence="2">The sequence shown here is derived from an EMBL/GenBank/DDBJ whole genome shotgun (WGS) entry which is preliminary data.</text>
</comment>
<reference evidence="2 3" key="1">
    <citation type="submission" date="2007-03" db="EMBL/GenBank/DDBJ databases">
        <authorList>
            <person name="Stal L."/>
            <person name="Ferriera S."/>
            <person name="Johnson J."/>
            <person name="Kravitz S."/>
            <person name="Beeson K."/>
            <person name="Sutton G."/>
            <person name="Rogers Y.-H."/>
            <person name="Friedman R."/>
            <person name="Frazier M."/>
            <person name="Venter J.C."/>
        </authorList>
    </citation>
    <scope>NUCLEOTIDE SEQUENCE [LARGE SCALE GENOMIC DNA]</scope>
    <source>
        <strain evidence="2 3">CCY0110</strain>
    </source>
</reference>
<dbReference type="PROSITE" id="PS50943">
    <property type="entry name" value="HTH_CROC1"/>
    <property type="match status" value="1"/>
</dbReference>
<accession>A3ITX9</accession>
<evidence type="ECO:0000313" key="2">
    <source>
        <dbReference type="EMBL" id="EAZ90074.1"/>
    </source>
</evidence>
<dbReference type="EMBL" id="AAXW01000031">
    <property type="protein sequence ID" value="EAZ90074.1"/>
    <property type="molecule type" value="Genomic_DNA"/>
</dbReference>
<evidence type="ECO:0000313" key="3">
    <source>
        <dbReference type="Proteomes" id="UP000003781"/>
    </source>
</evidence>
<dbReference type="PANTHER" id="PTHR37301:SF1">
    <property type="entry name" value="DNA-BINDING PROTEIN"/>
    <property type="match status" value="1"/>
</dbReference>